<dbReference type="Proteomes" id="UP000637074">
    <property type="component" value="Unassembled WGS sequence"/>
</dbReference>
<comment type="similarity">
    <text evidence="1 3">Belongs to the short-chain dehydrogenases/reductases (SDR) family.</text>
</comment>
<dbReference type="PRINTS" id="PR00081">
    <property type="entry name" value="GDHRDH"/>
</dbReference>
<dbReference type="CDD" id="cd05233">
    <property type="entry name" value="SDR_c"/>
    <property type="match status" value="1"/>
</dbReference>
<name>A0ABQ3N441_9BACI</name>
<evidence type="ECO:0000313" key="5">
    <source>
        <dbReference type="Proteomes" id="UP000637074"/>
    </source>
</evidence>
<dbReference type="Pfam" id="PF00106">
    <property type="entry name" value="adh_short"/>
    <property type="match status" value="1"/>
</dbReference>
<reference evidence="4 5" key="1">
    <citation type="journal article" date="2022" name="Int. J. Syst. Evol. Microbiol.">
        <title>Neobacillus kokaensis sp. nov., isolated from soil.</title>
        <authorList>
            <person name="Yuki K."/>
            <person name="Matsubara H."/>
            <person name="Yamaguchi S."/>
        </authorList>
    </citation>
    <scope>NUCLEOTIDE SEQUENCE [LARGE SCALE GENOMIC DNA]</scope>
    <source>
        <strain evidence="4 5">LOB 377</strain>
    </source>
</reference>
<accession>A0ABQ3N441</accession>
<dbReference type="PROSITE" id="PS00061">
    <property type="entry name" value="ADH_SHORT"/>
    <property type="match status" value="1"/>
</dbReference>
<dbReference type="PRINTS" id="PR00080">
    <property type="entry name" value="SDRFAMILY"/>
</dbReference>
<dbReference type="RefSeq" id="WP_191274196.1">
    <property type="nucleotide sequence ID" value="NZ_BNDS01000012.1"/>
</dbReference>
<evidence type="ECO:0000256" key="1">
    <source>
        <dbReference type="ARBA" id="ARBA00006484"/>
    </source>
</evidence>
<dbReference type="InterPro" id="IPR020904">
    <property type="entry name" value="Sc_DH/Rdtase_CS"/>
</dbReference>
<dbReference type="PANTHER" id="PTHR43669:SF3">
    <property type="entry name" value="ALCOHOL DEHYDROGENASE, PUTATIVE (AFU_ORTHOLOGUE AFUA_3G03445)-RELATED"/>
    <property type="match status" value="1"/>
</dbReference>
<dbReference type="EMBL" id="BNDS01000012">
    <property type="protein sequence ID" value="GHH99482.1"/>
    <property type="molecule type" value="Genomic_DNA"/>
</dbReference>
<dbReference type="InterPro" id="IPR036291">
    <property type="entry name" value="NAD(P)-bd_dom_sf"/>
</dbReference>
<keyword evidence="5" id="KW-1185">Reference proteome</keyword>
<protein>
    <submittedName>
        <fullName evidence="4">NAD(P)-dependent oxidoreductase</fullName>
    </submittedName>
</protein>
<sequence length="210" mass="22495">MANRVALVTGAGTGLGRAIAKAFANEGLTVVLNGRSEGKLREVEDEIGCSKVIVIPADVTDEREINALRNKLLQQTGRLDILVNNVGGVPAMGQIEDMTLDQWNQVIDKNLTSQFLMTKAFLPALRNSGNGKIISVTSAMAHFYVKGFSAYSAGKAGVESLMKTVAEEEKGNNIEVHLFDPTNVVSEANPNGEKDPMEVVGPLLDIINKS</sequence>
<organism evidence="4 5">
    <name type="scientific">Neobacillus kokaensis</name>
    <dbReference type="NCBI Taxonomy" id="2759023"/>
    <lineage>
        <taxon>Bacteria</taxon>
        <taxon>Bacillati</taxon>
        <taxon>Bacillota</taxon>
        <taxon>Bacilli</taxon>
        <taxon>Bacillales</taxon>
        <taxon>Bacillaceae</taxon>
        <taxon>Neobacillus</taxon>
    </lineage>
</organism>
<dbReference type="InterPro" id="IPR002347">
    <property type="entry name" value="SDR_fam"/>
</dbReference>
<evidence type="ECO:0000256" key="3">
    <source>
        <dbReference type="RuleBase" id="RU000363"/>
    </source>
</evidence>
<evidence type="ECO:0000256" key="2">
    <source>
        <dbReference type="ARBA" id="ARBA00023002"/>
    </source>
</evidence>
<dbReference type="PANTHER" id="PTHR43669">
    <property type="entry name" value="5-KETO-D-GLUCONATE 5-REDUCTASE"/>
    <property type="match status" value="1"/>
</dbReference>
<keyword evidence="2" id="KW-0560">Oxidoreductase</keyword>
<evidence type="ECO:0000313" key="4">
    <source>
        <dbReference type="EMBL" id="GHH99482.1"/>
    </source>
</evidence>
<gene>
    <name evidence="4" type="ORF">AM1BK_30250</name>
</gene>
<dbReference type="SUPFAM" id="SSF51735">
    <property type="entry name" value="NAD(P)-binding Rossmann-fold domains"/>
    <property type="match status" value="1"/>
</dbReference>
<dbReference type="Gene3D" id="3.40.50.720">
    <property type="entry name" value="NAD(P)-binding Rossmann-like Domain"/>
    <property type="match status" value="1"/>
</dbReference>
<comment type="caution">
    <text evidence="4">The sequence shown here is derived from an EMBL/GenBank/DDBJ whole genome shotgun (WGS) entry which is preliminary data.</text>
</comment>
<proteinExistence type="inferred from homology"/>